<sequence>FAESRGIHMVPYKSMQKYFTSIDLRSAVQDNVAFKLSFGATFALAAFAEF</sequence>
<keyword evidence="2" id="KW-1185">Reference proteome</keyword>
<dbReference type="Proteomes" id="UP001357485">
    <property type="component" value="Unassembled WGS sequence"/>
</dbReference>
<gene>
    <name evidence="1" type="ORF">LTR16_006159</name>
</gene>
<evidence type="ECO:0000313" key="2">
    <source>
        <dbReference type="Proteomes" id="UP001357485"/>
    </source>
</evidence>
<comment type="caution">
    <text evidence="1">The sequence shown here is derived from an EMBL/GenBank/DDBJ whole genome shotgun (WGS) entry which is preliminary data.</text>
</comment>
<evidence type="ECO:0000313" key="1">
    <source>
        <dbReference type="EMBL" id="KAK5249638.1"/>
    </source>
</evidence>
<dbReference type="EMBL" id="JAVRRA010009316">
    <property type="protein sequence ID" value="KAK5249638.1"/>
    <property type="molecule type" value="Genomic_DNA"/>
</dbReference>
<reference evidence="1 2" key="1">
    <citation type="submission" date="2023-08" db="EMBL/GenBank/DDBJ databases">
        <title>Black Yeasts Isolated from many extreme environments.</title>
        <authorList>
            <person name="Coleine C."/>
            <person name="Stajich J.E."/>
            <person name="Selbmann L."/>
        </authorList>
    </citation>
    <scope>NUCLEOTIDE SEQUENCE [LARGE SCALE GENOMIC DNA]</scope>
    <source>
        <strain evidence="1 2">CCFEE 536</strain>
    </source>
</reference>
<name>A0ABR0LXK8_9PEZI</name>
<protein>
    <submittedName>
        <fullName evidence="1">Uncharacterized protein</fullName>
    </submittedName>
</protein>
<feature type="non-terminal residue" evidence="1">
    <location>
        <position position="1"/>
    </location>
</feature>
<accession>A0ABR0LXK8</accession>
<organism evidence="1 2">
    <name type="scientific">Cryomyces antarcticus</name>
    <dbReference type="NCBI Taxonomy" id="329879"/>
    <lineage>
        <taxon>Eukaryota</taxon>
        <taxon>Fungi</taxon>
        <taxon>Dikarya</taxon>
        <taxon>Ascomycota</taxon>
        <taxon>Pezizomycotina</taxon>
        <taxon>Dothideomycetes</taxon>
        <taxon>Dothideomycetes incertae sedis</taxon>
        <taxon>Cryomyces</taxon>
    </lineage>
</organism>
<proteinExistence type="predicted"/>